<dbReference type="Gene3D" id="2.60.40.150">
    <property type="entry name" value="C2 domain"/>
    <property type="match status" value="1"/>
</dbReference>
<dbReference type="Pfam" id="PF00168">
    <property type="entry name" value="C2"/>
    <property type="match status" value="1"/>
</dbReference>
<sequence length="321" mass="36431">MLSEQAQKWFPTHVQVTVLQAKDLKPKGKSGTNDTYTIIQLGKEKYSTSVAEKTLEPVWKEEASFELPGSLVGLDKFLGQVAINLNDIFEDKQRRKTEWFRLESKQGKRIKNRGEIKVNIQFMRNNMTASMFDLSMKDKTRSPFAKLKDKMKGRKSDGAFSDTSSAIVPSTHMPDANPEFSSGEMQMKSKPKKPFLLGPQRLSSAHSMSDLTGSHLSSEKLKSNTVGPTHLLSRQIDSFGVVPESEDNNPFDATAGYRSLTYEEVLQELVKHKELLRRKDTHIRELEDYIDNLLVRVMEETPSILRVPYEPSRKAGKFTNS</sequence>
<reference evidence="9 10" key="1">
    <citation type="submission" date="2024-08" db="EMBL/GenBank/DDBJ databases">
        <title>The draft genome of Apodemus speciosus.</title>
        <authorList>
            <person name="Nabeshima K."/>
            <person name="Suzuki S."/>
            <person name="Onuma M."/>
        </authorList>
    </citation>
    <scope>NUCLEOTIDE SEQUENCE [LARGE SCALE GENOMIC DNA]</scope>
    <source>
        <strain evidence="9">IB14-021</strain>
    </source>
</reference>
<dbReference type="PANTHER" id="PTHR15746:SF20">
    <property type="entry name" value="RAB11 FAMILY-INTERACTING PROTEIN 2"/>
    <property type="match status" value="1"/>
</dbReference>
<dbReference type="EMBL" id="BAAFST010000019">
    <property type="protein sequence ID" value="GAB1302581.1"/>
    <property type="molecule type" value="Genomic_DNA"/>
</dbReference>
<dbReference type="PANTHER" id="PTHR15746">
    <property type="entry name" value="RAB11-RELATED"/>
    <property type="match status" value="1"/>
</dbReference>
<dbReference type="InterPro" id="IPR035892">
    <property type="entry name" value="C2_domain_sf"/>
</dbReference>
<feature type="region of interest" description="Disordered" evidence="6">
    <location>
        <begin position="149"/>
        <end position="222"/>
    </location>
</feature>
<feature type="domain" description="FIP-RBD" evidence="8">
    <location>
        <begin position="246"/>
        <end position="308"/>
    </location>
</feature>
<comment type="subcellular location">
    <subcellularLocation>
        <location evidence="1">Recycling endosome</location>
    </subcellularLocation>
</comment>
<dbReference type="Proteomes" id="UP001623349">
    <property type="component" value="Unassembled WGS sequence"/>
</dbReference>
<keyword evidence="2" id="KW-0813">Transport</keyword>
<evidence type="ECO:0000256" key="5">
    <source>
        <dbReference type="ARBA" id="ARBA00022927"/>
    </source>
</evidence>
<keyword evidence="3" id="KW-0597">Phosphoprotein</keyword>
<dbReference type="Pfam" id="PF09457">
    <property type="entry name" value="RBD-FIP"/>
    <property type="match status" value="1"/>
</dbReference>
<evidence type="ECO:0000313" key="9">
    <source>
        <dbReference type="EMBL" id="GAB1302581.1"/>
    </source>
</evidence>
<evidence type="ECO:0000259" key="8">
    <source>
        <dbReference type="PROSITE" id="PS51511"/>
    </source>
</evidence>
<dbReference type="PROSITE" id="PS50004">
    <property type="entry name" value="C2"/>
    <property type="match status" value="1"/>
</dbReference>
<evidence type="ECO:0000256" key="3">
    <source>
        <dbReference type="ARBA" id="ARBA00022553"/>
    </source>
</evidence>
<dbReference type="Gene3D" id="1.20.5.2440">
    <property type="match status" value="1"/>
</dbReference>
<feature type="compositionally biased region" description="Polar residues" evidence="6">
    <location>
        <begin position="201"/>
        <end position="216"/>
    </location>
</feature>
<proteinExistence type="predicted"/>
<keyword evidence="4" id="KW-0967">Endosome</keyword>
<evidence type="ECO:0000259" key="7">
    <source>
        <dbReference type="PROSITE" id="PS50004"/>
    </source>
</evidence>
<evidence type="ECO:0000256" key="2">
    <source>
        <dbReference type="ARBA" id="ARBA00022448"/>
    </source>
</evidence>
<organism evidence="9 10">
    <name type="scientific">Apodemus speciosus</name>
    <name type="common">Large Japanese field mouse</name>
    <dbReference type="NCBI Taxonomy" id="105296"/>
    <lineage>
        <taxon>Eukaryota</taxon>
        <taxon>Metazoa</taxon>
        <taxon>Chordata</taxon>
        <taxon>Craniata</taxon>
        <taxon>Vertebrata</taxon>
        <taxon>Euteleostomi</taxon>
        <taxon>Mammalia</taxon>
        <taxon>Eutheria</taxon>
        <taxon>Euarchontoglires</taxon>
        <taxon>Glires</taxon>
        <taxon>Rodentia</taxon>
        <taxon>Myomorpha</taxon>
        <taxon>Muroidea</taxon>
        <taxon>Muridae</taxon>
        <taxon>Murinae</taxon>
        <taxon>Apodemus</taxon>
    </lineage>
</organism>
<dbReference type="InterPro" id="IPR037789">
    <property type="entry name" value="FIP_classI"/>
</dbReference>
<dbReference type="SMART" id="SM00239">
    <property type="entry name" value="C2"/>
    <property type="match status" value="1"/>
</dbReference>
<dbReference type="InterPro" id="IPR037245">
    <property type="entry name" value="FIP-RBD_C_sf"/>
</dbReference>
<dbReference type="SUPFAM" id="SSF49562">
    <property type="entry name" value="C2 domain (Calcium/lipid-binding domain, CaLB)"/>
    <property type="match status" value="1"/>
</dbReference>
<dbReference type="InterPro" id="IPR000008">
    <property type="entry name" value="C2_dom"/>
</dbReference>
<protein>
    <submittedName>
        <fullName evidence="9">Rab11 family-interacting protein 2</fullName>
    </submittedName>
</protein>
<keyword evidence="5" id="KW-0653">Protein transport</keyword>
<evidence type="ECO:0000256" key="4">
    <source>
        <dbReference type="ARBA" id="ARBA00022753"/>
    </source>
</evidence>
<comment type="caution">
    <text evidence="9">The sequence shown here is derived from an EMBL/GenBank/DDBJ whole genome shotgun (WGS) entry which is preliminary data.</text>
</comment>
<feature type="domain" description="C2" evidence="7">
    <location>
        <begin position="1"/>
        <end position="120"/>
    </location>
</feature>
<gene>
    <name evidence="9" type="ORF">APTSU1_001782000</name>
</gene>
<accession>A0ABQ0FTJ7</accession>
<dbReference type="PROSITE" id="PS51511">
    <property type="entry name" value="FIP_RBD"/>
    <property type="match status" value="1"/>
</dbReference>
<evidence type="ECO:0000313" key="10">
    <source>
        <dbReference type="Proteomes" id="UP001623349"/>
    </source>
</evidence>
<name>A0ABQ0FTJ7_APOSI</name>
<dbReference type="InterPro" id="IPR019018">
    <property type="entry name" value="Rab-bd_FIP-RBD"/>
</dbReference>
<keyword evidence="10" id="KW-1185">Reference proteome</keyword>
<dbReference type="SUPFAM" id="SSF144270">
    <property type="entry name" value="Eferin C-derminal domain-like"/>
    <property type="match status" value="1"/>
</dbReference>
<evidence type="ECO:0000256" key="1">
    <source>
        <dbReference type="ARBA" id="ARBA00004172"/>
    </source>
</evidence>
<evidence type="ECO:0000256" key="6">
    <source>
        <dbReference type="SAM" id="MobiDB-lite"/>
    </source>
</evidence>